<evidence type="ECO:0000313" key="2">
    <source>
        <dbReference type="EMBL" id="MED6147844.1"/>
    </source>
</evidence>
<keyword evidence="3" id="KW-1185">Reference proteome</keyword>
<comment type="caution">
    <text evidence="2">The sequence shown here is derived from an EMBL/GenBank/DDBJ whole genome shotgun (WGS) entry which is preliminary data.</text>
</comment>
<proteinExistence type="predicted"/>
<sequence>MEEGLVDPQHPNRTRPSRLSVDSHFIAPAASGHYAARQSFDSAVVFVGEEDEEAARYMKYPEKWIKEARGARNGVLEYFWTEPHA</sequence>
<dbReference type="EMBL" id="JASCZI010090927">
    <property type="protein sequence ID" value="MED6147844.1"/>
    <property type="molecule type" value="Genomic_DNA"/>
</dbReference>
<organism evidence="2 3">
    <name type="scientific">Stylosanthes scabra</name>
    <dbReference type="NCBI Taxonomy" id="79078"/>
    <lineage>
        <taxon>Eukaryota</taxon>
        <taxon>Viridiplantae</taxon>
        <taxon>Streptophyta</taxon>
        <taxon>Embryophyta</taxon>
        <taxon>Tracheophyta</taxon>
        <taxon>Spermatophyta</taxon>
        <taxon>Magnoliopsida</taxon>
        <taxon>eudicotyledons</taxon>
        <taxon>Gunneridae</taxon>
        <taxon>Pentapetalae</taxon>
        <taxon>rosids</taxon>
        <taxon>fabids</taxon>
        <taxon>Fabales</taxon>
        <taxon>Fabaceae</taxon>
        <taxon>Papilionoideae</taxon>
        <taxon>50 kb inversion clade</taxon>
        <taxon>dalbergioids sensu lato</taxon>
        <taxon>Dalbergieae</taxon>
        <taxon>Pterocarpus clade</taxon>
        <taxon>Stylosanthes</taxon>
    </lineage>
</organism>
<reference evidence="2 3" key="1">
    <citation type="journal article" date="2023" name="Plants (Basel)">
        <title>Bridging the Gap: Combining Genomics and Transcriptomics Approaches to Understand Stylosanthes scabra, an Orphan Legume from the Brazilian Caatinga.</title>
        <authorList>
            <person name="Ferreira-Neto J.R.C."/>
            <person name="da Silva M.D."/>
            <person name="Binneck E."/>
            <person name="de Melo N.F."/>
            <person name="da Silva R.H."/>
            <person name="de Melo A.L.T.M."/>
            <person name="Pandolfi V."/>
            <person name="Bustamante F.O."/>
            <person name="Brasileiro-Vidal A.C."/>
            <person name="Benko-Iseppon A.M."/>
        </authorList>
    </citation>
    <scope>NUCLEOTIDE SEQUENCE [LARGE SCALE GENOMIC DNA]</scope>
    <source>
        <tissue evidence="2">Leaves</tissue>
    </source>
</reference>
<feature type="region of interest" description="Disordered" evidence="1">
    <location>
        <begin position="1"/>
        <end position="20"/>
    </location>
</feature>
<evidence type="ECO:0000313" key="3">
    <source>
        <dbReference type="Proteomes" id="UP001341840"/>
    </source>
</evidence>
<accession>A0ABU6THG7</accession>
<dbReference type="Proteomes" id="UP001341840">
    <property type="component" value="Unassembled WGS sequence"/>
</dbReference>
<protein>
    <submittedName>
        <fullName evidence="2">Uncharacterized protein</fullName>
    </submittedName>
</protein>
<evidence type="ECO:0000256" key="1">
    <source>
        <dbReference type="SAM" id="MobiDB-lite"/>
    </source>
</evidence>
<name>A0ABU6THG7_9FABA</name>
<gene>
    <name evidence="2" type="ORF">PIB30_047638</name>
</gene>